<evidence type="ECO:0000256" key="2">
    <source>
        <dbReference type="SAM" id="Phobius"/>
    </source>
</evidence>
<sequence>MYHRFCVFVAIAAAISLILLIGLYQSPWRVNKNIHLNDYLSALRQHNESTGSNTTTEEDPSSHDDTSEATDPGTTLVVATLAADNNDWISNELADILGNATNLYTAIYVVDDPLAPLHTPKNKGHEALVYLQYIIDFYSTLPPISLFLHGHPSAWHNNHLLNMSTSLMNRHLNREKVLREGYVNLRCHWSPGCPDHLHPQATEFDSTKTEELHIAATWSQLFPSDPLPEVLSQPCCSQFAVSATAIRRHPLEKYVLFRDWILETPLSDYITGRIFEYFWQYIFLSEAVYCPDPRICYCDGYGVCFEEPGGYKEYFELVAELDKFKKELDAWENFRQGKLIGNRAVRDGDEGPDPVVEGGESREGWLRGKIRGIEGELEKRREEAFEVGRDPVRRARAIERAGNLTMEDPKDGPPFWR</sequence>
<comment type="caution">
    <text evidence="3">The sequence shown here is derived from an EMBL/GenBank/DDBJ whole genome shotgun (WGS) entry which is preliminary data.</text>
</comment>
<proteinExistence type="predicted"/>
<reference evidence="3 4" key="1">
    <citation type="journal article" date="2023" name="G3 (Bethesda)">
        <title>A chromosome-level genome assembly of Zasmidium syzygii isolated from banana leaves.</title>
        <authorList>
            <person name="van Westerhoven A.C."/>
            <person name="Mehrabi R."/>
            <person name="Talebi R."/>
            <person name="Steentjes M.B.F."/>
            <person name="Corcolon B."/>
            <person name="Chong P.A."/>
            <person name="Kema G.H.J."/>
            <person name="Seidl M.F."/>
        </authorList>
    </citation>
    <scope>NUCLEOTIDE SEQUENCE [LARGE SCALE GENOMIC DNA]</scope>
    <source>
        <strain evidence="3 4">P124</strain>
    </source>
</reference>
<keyword evidence="4" id="KW-1185">Reference proteome</keyword>
<feature type="region of interest" description="Disordered" evidence="1">
    <location>
        <begin position="47"/>
        <end position="71"/>
    </location>
</feature>
<evidence type="ECO:0000313" key="3">
    <source>
        <dbReference type="EMBL" id="KAK4497867.1"/>
    </source>
</evidence>
<name>A0ABR0E8V3_ZASCE</name>
<feature type="transmembrane region" description="Helical" evidence="2">
    <location>
        <begin position="5"/>
        <end position="24"/>
    </location>
</feature>
<gene>
    <name evidence="3" type="ORF">PRZ48_010522</name>
</gene>
<keyword evidence="2" id="KW-1133">Transmembrane helix</keyword>
<dbReference type="InterPro" id="IPR021838">
    <property type="entry name" value="DUF3431"/>
</dbReference>
<dbReference type="EMBL" id="JAXOVC010000008">
    <property type="protein sequence ID" value="KAK4497867.1"/>
    <property type="molecule type" value="Genomic_DNA"/>
</dbReference>
<keyword evidence="2" id="KW-0812">Transmembrane</keyword>
<accession>A0ABR0E8V3</accession>
<keyword evidence="2" id="KW-0472">Membrane</keyword>
<dbReference type="Pfam" id="PF11913">
    <property type="entry name" value="DUF3431"/>
    <property type="match status" value="1"/>
</dbReference>
<organism evidence="3 4">
    <name type="scientific">Zasmidium cellare</name>
    <name type="common">Wine cellar mold</name>
    <name type="synonym">Racodium cellare</name>
    <dbReference type="NCBI Taxonomy" id="395010"/>
    <lineage>
        <taxon>Eukaryota</taxon>
        <taxon>Fungi</taxon>
        <taxon>Dikarya</taxon>
        <taxon>Ascomycota</taxon>
        <taxon>Pezizomycotina</taxon>
        <taxon>Dothideomycetes</taxon>
        <taxon>Dothideomycetidae</taxon>
        <taxon>Mycosphaerellales</taxon>
        <taxon>Mycosphaerellaceae</taxon>
        <taxon>Zasmidium</taxon>
    </lineage>
</organism>
<evidence type="ECO:0000256" key="1">
    <source>
        <dbReference type="SAM" id="MobiDB-lite"/>
    </source>
</evidence>
<protein>
    <submittedName>
        <fullName evidence="3">Uncharacterized protein</fullName>
    </submittedName>
</protein>
<evidence type="ECO:0000313" key="4">
    <source>
        <dbReference type="Proteomes" id="UP001305779"/>
    </source>
</evidence>
<dbReference type="PANTHER" id="PTHR37490">
    <property type="entry name" value="EXPRESSED PROTEIN"/>
    <property type="match status" value="1"/>
</dbReference>
<dbReference type="PANTHER" id="PTHR37490:SF3">
    <property type="entry name" value="DUF3431 DOMAIN CONTAINING PROTEIN"/>
    <property type="match status" value="1"/>
</dbReference>
<dbReference type="Proteomes" id="UP001305779">
    <property type="component" value="Unassembled WGS sequence"/>
</dbReference>